<comment type="caution">
    <text evidence="3">The sequence shown here is derived from an EMBL/GenBank/DDBJ whole genome shotgun (WGS) entry which is preliminary data.</text>
</comment>
<sequence>MSESISVESINNRDAINSNVVGILNPTMHHHDLLQSYVRAPMESASNSKQFQETVNSNKAPSSLGICLDEESVDEINKECRVDSVKKGKENDKKQQKSKSEKLLIQSEMSLEKKKK</sequence>
<feature type="compositionally biased region" description="Basic and acidic residues" evidence="1">
    <location>
        <begin position="85"/>
        <end position="102"/>
    </location>
</feature>
<protein>
    <submittedName>
        <fullName evidence="3">Uncharacterized protein</fullName>
    </submittedName>
</protein>
<accession>A0ABP1P116</accession>
<gene>
    <name evidence="2" type="ORF">XYLVIOL_LOCUS7408</name>
    <name evidence="3" type="ORF">XYLVIOL_LOCUS7413</name>
    <name evidence="4" type="ORF">XYLVIOL_LOCUS7418</name>
</gene>
<evidence type="ECO:0000313" key="3">
    <source>
        <dbReference type="EMBL" id="CAL7945794.1"/>
    </source>
</evidence>
<evidence type="ECO:0000256" key="1">
    <source>
        <dbReference type="SAM" id="MobiDB-lite"/>
    </source>
</evidence>
<feature type="region of interest" description="Disordered" evidence="1">
    <location>
        <begin position="85"/>
        <end position="116"/>
    </location>
</feature>
<keyword evidence="5" id="KW-1185">Reference proteome</keyword>
<dbReference type="EMBL" id="CAXAJV020001294">
    <property type="protein sequence ID" value="CAL7945794.1"/>
    <property type="molecule type" value="Genomic_DNA"/>
</dbReference>
<dbReference type="EMBL" id="CAXAJV020001294">
    <property type="protein sequence ID" value="CAL7945789.1"/>
    <property type="molecule type" value="Genomic_DNA"/>
</dbReference>
<evidence type="ECO:0000313" key="4">
    <source>
        <dbReference type="EMBL" id="CAL7945800.1"/>
    </source>
</evidence>
<name>A0ABP1P116_XYLVO</name>
<proteinExistence type="predicted"/>
<evidence type="ECO:0000313" key="2">
    <source>
        <dbReference type="EMBL" id="CAL7945789.1"/>
    </source>
</evidence>
<organism evidence="3 5">
    <name type="scientific">Xylocopa violacea</name>
    <name type="common">Violet carpenter bee</name>
    <name type="synonym">Apis violacea</name>
    <dbReference type="NCBI Taxonomy" id="135666"/>
    <lineage>
        <taxon>Eukaryota</taxon>
        <taxon>Metazoa</taxon>
        <taxon>Ecdysozoa</taxon>
        <taxon>Arthropoda</taxon>
        <taxon>Hexapoda</taxon>
        <taxon>Insecta</taxon>
        <taxon>Pterygota</taxon>
        <taxon>Neoptera</taxon>
        <taxon>Endopterygota</taxon>
        <taxon>Hymenoptera</taxon>
        <taxon>Apocrita</taxon>
        <taxon>Aculeata</taxon>
        <taxon>Apoidea</taxon>
        <taxon>Anthophila</taxon>
        <taxon>Apidae</taxon>
        <taxon>Xylocopa</taxon>
        <taxon>Xylocopa</taxon>
    </lineage>
</organism>
<evidence type="ECO:0000313" key="5">
    <source>
        <dbReference type="Proteomes" id="UP001642520"/>
    </source>
</evidence>
<dbReference type="EMBL" id="CAXAJV020001294">
    <property type="protein sequence ID" value="CAL7945800.1"/>
    <property type="molecule type" value="Genomic_DNA"/>
</dbReference>
<dbReference type="Proteomes" id="UP001642520">
    <property type="component" value="Unassembled WGS sequence"/>
</dbReference>
<reference evidence="3 5" key="1">
    <citation type="submission" date="2024-08" db="EMBL/GenBank/DDBJ databases">
        <authorList>
            <person name="Will J Nash"/>
            <person name="Angela Man"/>
            <person name="Seanna McTaggart"/>
            <person name="Kendall Baker"/>
            <person name="Tom Barker"/>
            <person name="Leah Catchpole"/>
            <person name="Alex Durrant"/>
            <person name="Karim Gharbi"/>
            <person name="Naomi Irish"/>
            <person name="Gemy Kaithakottil"/>
            <person name="Debby Ku"/>
            <person name="Aaliyah Providence"/>
            <person name="Felix Shaw"/>
            <person name="David Swarbreck"/>
            <person name="Chris Watkins"/>
            <person name="Ann M. McCartney"/>
            <person name="Giulio Formenti"/>
            <person name="Alice Mouton"/>
            <person name="Noel Vella"/>
            <person name="Bjorn M von Reumont"/>
            <person name="Adriana Vella"/>
            <person name="Wilfried Haerty"/>
        </authorList>
    </citation>
    <scope>NUCLEOTIDE SEQUENCE [LARGE SCALE GENOMIC DNA]</scope>
</reference>